<keyword evidence="3" id="KW-0677">Repeat</keyword>
<evidence type="ECO:0000256" key="8">
    <source>
        <dbReference type="SAM" id="MobiDB-lite"/>
    </source>
</evidence>
<dbReference type="SMART" id="SM00239">
    <property type="entry name" value="C2"/>
    <property type="match status" value="2"/>
</dbReference>
<evidence type="ECO:0000313" key="10">
    <source>
        <dbReference type="EMBL" id="KAL1505609.1"/>
    </source>
</evidence>
<reference evidence="10 11" key="1">
    <citation type="submission" date="2024-05" db="EMBL/GenBank/DDBJ databases">
        <title>Genetic variation in Jamaican populations of the coffee berry borer (Hypothenemus hampei).</title>
        <authorList>
            <person name="Errbii M."/>
            <person name="Myrie A."/>
        </authorList>
    </citation>
    <scope>NUCLEOTIDE SEQUENCE [LARGE SCALE GENOMIC DNA]</scope>
    <source>
        <strain evidence="10">JA-Hopewell-2020-01-JO</strain>
        <tissue evidence="10">Whole body</tissue>
    </source>
</reference>
<dbReference type="SUPFAM" id="SSF49562">
    <property type="entry name" value="C2 domain (Calcium/lipid-binding domain, CaLB)"/>
    <property type="match status" value="2"/>
</dbReference>
<dbReference type="Gene3D" id="2.60.40.150">
    <property type="entry name" value="C2 domain"/>
    <property type="match status" value="2"/>
</dbReference>
<protein>
    <recommendedName>
        <fullName evidence="9">C2 domain-containing protein</fullName>
    </recommendedName>
</protein>
<dbReference type="FunFam" id="2.60.40.150:FF:000005">
    <property type="entry name" value="Synaptotagmin 6"/>
    <property type="match status" value="1"/>
</dbReference>
<sequence>MIDQEGKGVTPDAVANKSDDDKMSSLSKTSSTDSRQSPKSKLDDVPEQSTSDTAWLAVVLTSLGQQAVFTWKWLKERGCSRPMQTTNTSSPQDSKDNEESPLQAPIQISNSMPDLAEDNKMSYVQEIKEIVTKKVLRQTTLPIVSERHQTFQRQYSHVLDMHKEIKFSICSLDKNYSNSKIGIIQPELYQKETIQRQPSINSENEVKMIINGYLHFSLKYDKELEGLVVKLFAARDLPVKDTFGTCDPYVKLHLLPDRKKKYQTKVHRKNLNPIFNETFIFSVTSQELECRYLQLSVYDFDRFARHDLVGHITVDNLNDVIEHDQQDIEYTMPILCPPMEEVNLGELMVCLCFLPKAGRLTITIVKGRHFKAMDITGKSDPYVKVYLIWKGRKMKKKKTTVRHNTLFPIYNEALVFDVPEENIGEVSLLVKIIDYDRIGQNEIMGCFIIGPDNAGKGRDHWLEMLENPRKPIAQWYPLLETVPIEIHDKKDTTLLLKCLKSR</sequence>
<keyword evidence="1" id="KW-0812">Transmembrane</keyword>
<dbReference type="Proteomes" id="UP001566132">
    <property type="component" value="Unassembled WGS sequence"/>
</dbReference>
<keyword evidence="11" id="KW-1185">Reference proteome</keyword>
<evidence type="ECO:0000256" key="5">
    <source>
        <dbReference type="ARBA" id="ARBA00022989"/>
    </source>
</evidence>
<dbReference type="PANTHER" id="PTHR10024:SF374">
    <property type="entry name" value="C2 DOMAIN-CONTAINING PROTEIN"/>
    <property type="match status" value="1"/>
</dbReference>
<keyword evidence="6" id="KW-0472">Membrane</keyword>
<keyword evidence="2" id="KW-0479">Metal-binding</keyword>
<dbReference type="AlphaFoldDB" id="A0ABD1EY48"/>
<dbReference type="InterPro" id="IPR000008">
    <property type="entry name" value="C2_dom"/>
</dbReference>
<dbReference type="GO" id="GO:0046872">
    <property type="term" value="F:metal ion binding"/>
    <property type="evidence" value="ECO:0007669"/>
    <property type="project" value="UniProtKB-KW"/>
</dbReference>
<dbReference type="PROSITE" id="PS50004">
    <property type="entry name" value="C2"/>
    <property type="match status" value="2"/>
</dbReference>
<name>A0ABD1EY48_HYPHA</name>
<dbReference type="PRINTS" id="PR00399">
    <property type="entry name" value="SYNAPTOTAGMN"/>
</dbReference>
<evidence type="ECO:0000256" key="2">
    <source>
        <dbReference type="ARBA" id="ARBA00022723"/>
    </source>
</evidence>
<evidence type="ECO:0000256" key="3">
    <source>
        <dbReference type="ARBA" id="ARBA00022737"/>
    </source>
</evidence>
<dbReference type="EMBL" id="JBDJPC010000004">
    <property type="protein sequence ID" value="KAL1505609.1"/>
    <property type="molecule type" value="Genomic_DNA"/>
</dbReference>
<accession>A0ABD1EY48</accession>
<evidence type="ECO:0000256" key="6">
    <source>
        <dbReference type="ARBA" id="ARBA00023136"/>
    </source>
</evidence>
<evidence type="ECO:0000259" key="9">
    <source>
        <dbReference type="PROSITE" id="PS50004"/>
    </source>
</evidence>
<dbReference type="PRINTS" id="PR00360">
    <property type="entry name" value="C2DOMAIN"/>
</dbReference>
<feature type="compositionally biased region" description="Low complexity" evidence="8">
    <location>
        <begin position="24"/>
        <end position="34"/>
    </location>
</feature>
<dbReference type="FunFam" id="2.60.40.150:FF:000011">
    <property type="entry name" value="Synaptotagmin 6"/>
    <property type="match status" value="1"/>
</dbReference>
<feature type="compositionally biased region" description="Polar residues" evidence="8">
    <location>
        <begin position="82"/>
        <end position="92"/>
    </location>
</feature>
<feature type="region of interest" description="Disordered" evidence="8">
    <location>
        <begin position="80"/>
        <end position="102"/>
    </location>
</feature>
<gene>
    <name evidence="10" type="ORF">ABEB36_005135</name>
</gene>
<feature type="domain" description="C2" evidence="9">
    <location>
        <begin position="338"/>
        <end position="476"/>
    </location>
</feature>
<comment type="caution">
    <text evidence="10">The sequence shown here is derived from an EMBL/GenBank/DDBJ whole genome shotgun (WGS) entry which is preliminary data.</text>
</comment>
<dbReference type="Pfam" id="PF00168">
    <property type="entry name" value="C2"/>
    <property type="match status" value="2"/>
</dbReference>
<feature type="region of interest" description="Disordered" evidence="8">
    <location>
        <begin position="1"/>
        <end position="48"/>
    </location>
</feature>
<dbReference type="InterPro" id="IPR035892">
    <property type="entry name" value="C2_domain_sf"/>
</dbReference>
<feature type="domain" description="C2" evidence="9">
    <location>
        <begin position="210"/>
        <end position="330"/>
    </location>
</feature>
<evidence type="ECO:0000256" key="1">
    <source>
        <dbReference type="ARBA" id="ARBA00022692"/>
    </source>
</evidence>
<proteinExistence type="predicted"/>
<dbReference type="InterPro" id="IPR001565">
    <property type="entry name" value="Synaptotagmin"/>
</dbReference>
<comment type="subcellular location">
    <subcellularLocation>
        <location evidence="7">Endomembrane system</location>
        <topology evidence="7">Single-pass membrane protein</topology>
    </subcellularLocation>
</comment>
<dbReference type="GO" id="GO:0012505">
    <property type="term" value="C:endomembrane system"/>
    <property type="evidence" value="ECO:0007669"/>
    <property type="project" value="UniProtKB-SubCell"/>
</dbReference>
<evidence type="ECO:0000256" key="4">
    <source>
        <dbReference type="ARBA" id="ARBA00022837"/>
    </source>
</evidence>
<organism evidence="10 11">
    <name type="scientific">Hypothenemus hampei</name>
    <name type="common">Coffee berry borer</name>
    <dbReference type="NCBI Taxonomy" id="57062"/>
    <lineage>
        <taxon>Eukaryota</taxon>
        <taxon>Metazoa</taxon>
        <taxon>Ecdysozoa</taxon>
        <taxon>Arthropoda</taxon>
        <taxon>Hexapoda</taxon>
        <taxon>Insecta</taxon>
        <taxon>Pterygota</taxon>
        <taxon>Neoptera</taxon>
        <taxon>Endopterygota</taxon>
        <taxon>Coleoptera</taxon>
        <taxon>Polyphaga</taxon>
        <taxon>Cucujiformia</taxon>
        <taxon>Curculionidae</taxon>
        <taxon>Scolytinae</taxon>
        <taxon>Hypothenemus</taxon>
    </lineage>
</organism>
<evidence type="ECO:0000313" key="11">
    <source>
        <dbReference type="Proteomes" id="UP001566132"/>
    </source>
</evidence>
<dbReference type="PANTHER" id="PTHR10024">
    <property type="entry name" value="SYNAPTOTAGMIN"/>
    <property type="match status" value="1"/>
</dbReference>
<evidence type="ECO:0000256" key="7">
    <source>
        <dbReference type="ARBA" id="ARBA00037847"/>
    </source>
</evidence>
<keyword evidence="4" id="KW-0106">Calcium</keyword>
<keyword evidence="5" id="KW-1133">Transmembrane helix</keyword>